<protein>
    <recommendedName>
        <fullName evidence="1">FHA domain-containing protein</fullName>
    </recommendedName>
</protein>
<dbReference type="SMART" id="SM00240">
    <property type="entry name" value="FHA"/>
    <property type="match status" value="1"/>
</dbReference>
<feature type="non-terminal residue" evidence="2">
    <location>
        <position position="369"/>
    </location>
</feature>
<dbReference type="InterPro" id="IPR000253">
    <property type="entry name" value="FHA_dom"/>
</dbReference>
<dbReference type="InterPro" id="IPR050923">
    <property type="entry name" value="Cell_Proc_Reg/RNA_Proc"/>
</dbReference>
<dbReference type="Pfam" id="PF00498">
    <property type="entry name" value="FHA"/>
    <property type="match status" value="1"/>
</dbReference>
<dbReference type="SUPFAM" id="SSF49879">
    <property type="entry name" value="SMAD/FHA domain"/>
    <property type="match status" value="1"/>
</dbReference>
<evidence type="ECO:0000313" key="2">
    <source>
        <dbReference type="EMBL" id="JAS32652.1"/>
    </source>
</evidence>
<dbReference type="PANTHER" id="PTHR23308">
    <property type="entry name" value="NUCLEAR INHIBITOR OF PROTEIN PHOSPHATASE-1"/>
    <property type="match status" value="1"/>
</dbReference>
<feature type="domain" description="FHA" evidence="1">
    <location>
        <begin position="43"/>
        <end position="93"/>
    </location>
</feature>
<dbReference type="PROSITE" id="PS50006">
    <property type="entry name" value="FHA_DOMAIN"/>
    <property type="match status" value="1"/>
</dbReference>
<accession>A0A1B6E3Z4</accession>
<gene>
    <name evidence="2" type="ORF">g.16287</name>
</gene>
<name>A0A1B6E3Z4_9HEMI</name>
<dbReference type="AlphaFoldDB" id="A0A1B6E3Z4"/>
<dbReference type="InterPro" id="IPR008984">
    <property type="entry name" value="SMAD_FHA_dom_sf"/>
</dbReference>
<proteinExistence type="predicted"/>
<evidence type="ECO:0000259" key="1">
    <source>
        <dbReference type="PROSITE" id="PS50006"/>
    </source>
</evidence>
<dbReference type="Gene3D" id="2.60.200.20">
    <property type="match status" value="1"/>
</dbReference>
<sequence length="369" mass="42325">MDVLTQKLNLNEQGESHVKTLSRCKVGVLKSQNLKYDIFVGNNTIGRFKTCDIVIDRKEISGEHANILIEDSGVNYIFDLNSTNFTWIGKVKCKAHKLYPFPNGSTLKFANLEMIYEKVDRVYLSNESDSDTASESVLESRLFEDDEAECSQSILAVENEILSEHDFDSDVSQSVFEDSTIQNSHVKGNKINLQGVVIPETPNKCDSTSSIYKKNQFDIKKETKFSIRNSFSSRTNDDSDIVLGTQKDVTKINAQNINSKLATKVDLNKEYKSLMNDDDDIFFLETSDFKSPLMDSIFPQSNYRKFDNDDFEHEKSQMKYKNITKAKDLKELLSPNINSELKNNHTYHQTVNKKYKEQKNNEKLFLLDT</sequence>
<organism evidence="2">
    <name type="scientific">Clastoptera arizonana</name>
    <name type="common">Arizona spittle bug</name>
    <dbReference type="NCBI Taxonomy" id="38151"/>
    <lineage>
        <taxon>Eukaryota</taxon>
        <taxon>Metazoa</taxon>
        <taxon>Ecdysozoa</taxon>
        <taxon>Arthropoda</taxon>
        <taxon>Hexapoda</taxon>
        <taxon>Insecta</taxon>
        <taxon>Pterygota</taxon>
        <taxon>Neoptera</taxon>
        <taxon>Paraneoptera</taxon>
        <taxon>Hemiptera</taxon>
        <taxon>Auchenorrhyncha</taxon>
        <taxon>Cercopoidea</taxon>
        <taxon>Clastopteridae</taxon>
        <taxon>Clastoptera</taxon>
    </lineage>
</organism>
<dbReference type="EMBL" id="GEDC01004646">
    <property type="protein sequence ID" value="JAS32652.1"/>
    <property type="molecule type" value="Transcribed_RNA"/>
</dbReference>
<reference evidence="2" key="1">
    <citation type="submission" date="2015-12" db="EMBL/GenBank/DDBJ databases">
        <title>De novo transcriptome assembly of four potential Pierce s Disease insect vectors from Arizona vineyards.</title>
        <authorList>
            <person name="Tassone E.E."/>
        </authorList>
    </citation>
    <scope>NUCLEOTIDE SEQUENCE</scope>
</reference>